<dbReference type="CDD" id="cd03295">
    <property type="entry name" value="ABC_OpuCA_Osmoprotection"/>
    <property type="match status" value="1"/>
</dbReference>
<reference evidence="9 10" key="1">
    <citation type="submission" date="2018-08" db="EMBL/GenBank/DDBJ databases">
        <title>Draft genome sequence of Psychrilyobacter sp. strain SD5 isolated from Black Sea water.</title>
        <authorList>
            <person name="Yadav S."/>
            <person name="Villanueva L."/>
            <person name="Damste J.S.S."/>
        </authorList>
    </citation>
    <scope>NUCLEOTIDE SEQUENCE [LARGE SCALE GENOMIC DNA]</scope>
    <source>
        <strain evidence="9 10">SD5</strain>
    </source>
</reference>
<dbReference type="InterPro" id="IPR003439">
    <property type="entry name" value="ABC_transporter-like_ATP-bd"/>
</dbReference>
<dbReference type="EMBL" id="QUAJ01000004">
    <property type="protein sequence ID" value="REI42487.1"/>
    <property type="molecule type" value="Genomic_DNA"/>
</dbReference>
<evidence type="ECO:0000256" key="3">
    <source>
        <dbReference type="ARBA" id="ARBA00022737"/>
    </source>
</evidence>
<feature type="domain" description="CBS" evidence="8">
    <location>
        <begin position="319"/>
        <end position="376"/>
    </location>
</feature>
<organism evidence="9 10">
    <name type="scientific">Psychrilyobacter piezotolerans</name>
    <dbReference type="NCBI Taxonomy" id="2293438"/>
    <lineage>
        <taxon>Bacteria</taxon>
        <taxon>Fusobacteriati</taxon>
        <taxon>Fusobacteriota</taxon>
        <taxon>Fusobacteriia</taxon>
        <taxon>Fusobacteriales</taxon>
        <taxon>Fusobacteriaceae</taxon>
        <taxon>Psychrilyobacter</taxon>
    </lineage>
</organism>
<dbReference type="Gene3D" id="3.40.50.300">
    <property type="entry name" value="P-loop containing nucleotide triphosphate hydrolases"/>
    <property type="match status" value="1"/>
</dbReference>
<comment type="similarity">
    <text evidence="1">Belongs to the ABC transporter superfamily.</text>
</comment>
<evidence type="ECO:0000313" key="10">
    <source>
        <dbReference type="Proteomes" id="UP000263486"/>
    </source>
</evidence>
<dbReference type="SMART" id="SM00382">
    <property type="entry name" value="AAA"/>
    <property type="match status" value="1"/>
</dbReference>
<dbReference type="PANTHER" id="PTHR43117:SF3">
    <property type="entry name" value="CHOLINE TRANSPORT ATP-BINDING PROTEIN OPUBA"/>
    <property type="match status" value="1"/>
</dbReference>
<dbReference type="PROSITE" id="PS51371">
    <property type="entry name" value="CBS"/>
    <property type="match status" value="2"/>
</dbReference>
<evidence type="ECO:0000313" key="9">
    <source>
        <dbReference type="EMBL" id="REI42487.1"/>
    </source>
</evidence>
<dbReference type="PANTHER" id="PTHR43117">
    <property type="entry name" value="OSMOPROTECTANT IMPORT ATP-BINDING PROTEIN OSMV"/>
    <property type="match status" value="1"/>
</dbReference>
<keyword evidence="6" id="KW-0129">CBS domain</keyword>
<dbReference type="InterPro" id="IPR005892">
    <property type="entry name" value="Gly-betaine_transp_ATP-bd"/>
</dbReference>
<dbReference type="PROSITE" id="PS00211">
    <property type="entry name" value="ABC_TRANSPORTER_1"/>
    <property type="match status" value="1"/>
</dbReference>
<keyword evidence="3" id="KW-0677">Repeat</keyword>
<dbReference type="NCBIfam" id="TIGR01186">
    <property type="entry name" value="proV"/>
    <property type="match status" value="1"/>
</dbReference>
<dbReference type="PROSITE" id="PS50893">
    <property type="entry name" value="ABC_TRANSPORTER_2"/>
    <property type="match status" value="1"/>
</dbReference>
<dbReference type="Gene3D" id="3.10.580.10">
    <property type="entry name" value="CBS-domain"/>
    <property type="match status" value="1"/>
</dbReference>
<evidence type="ECO:0000256" key="5">
    <source>
        <dbReference type="ARBA" id="ARBA00022840"/>
    </source>
</evidence>
<comment type="caution">
    <text evidence="9">The sequence shown here is derived from an EMBL/GenBank/DDBJ whole genome shotgun (WGS) entry which is preliminary data.</text>
</comment>
<keyword evidence="10" id="KW-1185">Reference proteome</keyword>
<dbReference type="InterPro" id="IPR027417">
    <property type="entry name" value="P-loop_NTPase"/>
</dbReference>
<keyword evidence="5 9" id="KW-0067">ATP-binding</keyword>
<dbReference type="InterPro" id="IPR003593">
    <property type="entry name" value="AAA+_ATPase"/>
</dbReference>
<feature type="domain" description="CBS" evidence="8">
    <location>
        <begin position="255"/>
        <end position="315"/>
    </location>
</feature>
<dbReference type="GO" id="GO:0005524">
    <property type="term" value="F:ATP binding"/>
    <property type="evidence" value="ECO:0007669"/>
    <property type="project" value="UniProtKB-KW"/>
</dbReference>
<evidence type="ECO:0000259" key="7">
    <source>
        <dbReference type="PROSITE" id="PS50893"/>
    </source>
</evidence>
<dbReference type="InterPro" id="IPR000644">
    <property type="entry name" value="CBS_dom"/>
</dbReference>
<evidence type="ECO:0000256" key="1">
    <source>
        <dbReference type="ARBA" id="ARBA00005417"/>
    </source>
</evidence>
<protein>
    <submittedName>
        <fullName evidence="9">ATP-binding cassette domain-containing protein</fullName>
    </submittedName>
</protein>
<evidence type="ECO:0000256" key="6">
    <source>
        <dbReference type="PROSITE-ProRule" id="PRU00703"/>
    </source>
</evidence>
<dbReference type="Pfam" id="PF00571">
    <property type="entry name" value="CBS"/>
    <property type="match status" value="2"/>
</dbReference>
<proteinExistence type="inferred from homology"/>
<gene>
    <name evidence="9" type="ORF">DYH56_03780</name>
</gene>
<keyword evidence="2" id="KW-0813">Transport</keyword>
<accession>A0ABX9KJI3</accession>
<dbReference type="InterPro" id="IPR046342">
    <property type="entry name" value="CBS_dom_sf"/>
</dbReference>
<dbReference type="SUPFAM" id="SSF52540">
    <property type="entry name" value="P-loop containing nucleoside triphosphate hydrolases"/>
    <property type="match status" value="1"/>
</dbReference>
<feature type="domain" description="ABC transporter" evidence="7">
    <location>
        <begin position="2"/>
        <end position="237"/>
    </location>
</feature>
<dbReference type="SUPFAM" id="SSF54631">
    <property type="entry name" value="CBS-domain pair"/>
    <property type="match status" value="1"/>
</dbReference>
<keyword evidence="4" id="KW-0547">Nucleotide-binding</keyword>
<sequence length="382" mass="43321">MIELKNVTKSFDGKNKVVSNLNLKIEKGEFVVLIGESGCGKTTTMKMINLLEKPTKGEIFIDGENVKSQDLMELRRNIGYVIQKVGLFPHMTIGENIELVPTLKKWSKEEKKARTFELLELMDLPAEDFYYRYPNELSGGQQQRIGIARALAVNPEIILMDEPFSALDPITREKLQDEMMNLQDELGKTIVFVTHDMDEALKLADKIAVIKDGEVIQFDTPEEILKNPANHFVEYFFGKDRMWKTPEMLLAKDIMKKKFGKIGVKGSPARAIEIMKERETNTLIVVDREGEKKQKPVGVVTRNMIMKNNGHSMKMKEIMASSEDFIIDENTNMVEVLNIMSKINFRSIPIVNKDKLLVGAITPISLLNIITEISPSIEGGEL</sequence>
<evidence type="ECO:0000256" key="2">
    <source>
        <dbReference type="ARBA" id="ARBA00022448"/>
    </source>
</evidence>
<dbReference type="Proteomes" id="UP000263486">
    <property type="component" value="Unassembled WGS sequence"/>
</dbReference>
<dbReference type="InterPro" id="IPR017871">
    <property type="entry name" value="ABC_transporter-like_CS"/>
</dbReference>
<evidence type="ECO:0000256" key="4">
    <source>
        <dbReference type="ARBA" id="ARBA00022741"/>
    </source>
</evidence>
<name>A0ABX9KJI3_9FUSO</name>
<evidence type="ECO:0000259" key="8">
    <source>
        <dbReference type="PROSITE" id="PS51371"/>
    </source>
</evidence>
<dbReference type="Pfam" id="PF00005">
    <property type="entry name" value="ABC_tran"/>
    <property type="match status" value="1"/>
</dbReference>
<dbReference type="RefSeq" id="WP_114641528.1">
    <property type="nucleotide sequence ID" value="NZ_JAACIO010000004.1"/>
</dbReference>